<keyword evidence="1" id="KW-0472">Membrane</keyword>
<sequence>MYFYYIIYFYFFLIELITVIHGEATLFVYVTPAELVRRHWENEKERRRLMNAWRRQEADEYENEEDEDVYPRKIRIISFQQPGIYYEEYP</sequence>
<dbReference type="InParanoid" id="E3MNR4"/>
<organism evidence="3">
    <name type="scientific">Caenorhabditis remanei</name>
    <name type="common">Caenorhabditis vulgaris</name>
    <dbReference type="NCBI Taxonomy" id="31234"/>
    <lineage>
        <taxon>Eukaryota</taxon>
        <taxon>Metazoa</taxon>
        <taxon>Ecdysozoa</taxon>
        <taxon>Nematoda</taxon>
        <taxon>Chromadorea</taxon>
        <taxon>Rhabditida</taxon>
        <taxon>Rhabditina</taxon>
        <taxon>Rhabditomorpha</taxon>
        <taxon>Rhabditoidea</taxon>
        <taxon>Rhabditidae</taxon>
        <taxon>Peloderinae</taxon>
        <taxon>Caenorhabditis</taxon>
    </lineage>
</organism>
<keyword evidence="3" id="KW-1185">Reference proteome</keyword>
<gene>
    <name evidence="2" type="ORF">CRE_05859</name>
</gene>
<dbReference type="Proteomes" id="UP000008281">
    <property type="component" value="Unassembled WGS sequence"/>
</dbReference>
<keyword evidence="1" id="KW-0812">Transmembrane</keyword>
<dbReference type="AlphaFoldDB" id="E3MNR4"/>
<proteinExistence type="predicted"/>
<reference evidence="2" key="1">
    <citation type="submission" date="2007-07" db="EMBL/GenBank/DDBJ databases">
        <title>PCAP assembly of the Caenorhabditis remanei genome.</title>
        <authorList>
            <consortium name="The Caenorhabditis remanei Sequencing Consortium"/>
            <person name="Wilson R.K."/>
        </authorList>
    </citation>
    <scope>NUCLEOTIDE SEQUENCE [LARGE SCALE GENOMIC DNA]</scope>
    <source>
        <strain evidence="2">PB4641</strain>
    </source>
</reference>
<evidence type="ECO:0000313" key="3">
    <source>
        <dbReference type="Proteomes" id="UP000008281"/>
    </source>
</evidence>
<dbReference type="EMBL" id="DS268460">
    <property type="protein sequence ID" value="EFP06115.1"/>
    <property type="molecule type" value="Genomic_DNA"/>
</dbReference>
<evidence type="ECO:0000256" key="1">
    <source>
        <dbReference type="SAM" id="Phobius"/>
    </source>
</evidence>
<dbReference type="HOGENOM" id="CLU_2442953_0_0_1"/>
<accession>E3MNR4</accession>
<feature type="transmembrane region" description="Helical" evidence="1">
    <location>
        <begin position="6"/>
        <end position="30"/>
    </location>
</feature>
<evidence type="ECO:0000313" key="2">
    <source>
        <dbReference type="EMBL" id="EFP06115.1"/>
    </source>
</evidence>
<keyword evidence="1" id="KW-1133">Transmembrane helix</keyword>
<protein>
    <submittedName>
        <fullName evidence="2">Uncharacterized protein</fullName>
    </submittedName>
</protein>
<name>E3MNR4_CAERE</name>